<dbReference type="RefSeq" id="XP_051442252.1">
    <property type="nucleotide sequence ID" value="XM_051590958.1"/>
</dbReference>
<dbReference type="Proteomes" id="UP001206595">
    <property type="component" value="Unassembled WGS sequence"/>
</dbReference>
<dbReference type="GeneID" id="75916301"/>
<proteinExistence type="predicted"/>
<dbReference type="EMBL" id="MU620943">
    <property type="protein sequence ID" value="KAI8577248.1"/>
    <property type="molecule type" value="Genomic_DNA"/>
</dbReference>
<keyword evidence="3" id="KW-1185">Reference proteome</keyword>
<name>A0AAD5HCJ6_UMBRA</name>
<accession>A0AAD5HCJ6</accession>
<organism evidence="2 3">
    <name type="scientific">Umbelopsis ramanniana AG</name>
    <dbReference type="NCBI Taxonomy" id="1314678"/>
    <lineage>
        <taxon>Eukaryota</taxon>
        <taxon>Fungi</taxon>
        <taxon>Fungi incertae sedis</taxon>
        <taxon>Mucoromycota</taxon>
        <taxon>Mucoromycotina</taxon>
        <taxon>Umbelopsidomycetes</taxon>
        <taxon>Umbelopsidales</taxon>
        <taxon>Umbelopsidaceae</taxon>
        <taxon>Umbelopsis</taxon>
    </lineage>
</organism>
<feature type="compositionally biased region" description="Acidic residues" evidence="1">
    <location>
        <begin position="114"/>
        <end position="124"/>
    </location>
</feature>
<evidence type="ECO:0000313" key="3">
    <source>
        <dbReference type="Proteomes" id="UP001206595"/>
    </source>
</evidence>
<gene>
    <name evidence="2" type="ORF">K450DRAFT_252941</name>
</gene>
<dbReference type="AlphaFoldDB" id="A0AAD5HCJ6"/>
<evidence type="ECO:0000256" key="1">
    <source>
        <dbReference type="SAM" id="MobiDB-lite"/>
    </source>
</evidence>
<feature type="region of interest" description="Disordered" evidence="1">
    <location>
        <begin position="94"/>
        <end position="134"/>
    </location>
</feature>
<comment type="caution">
    <text evidence="2">The sequence shown here is derived from an EMBL/GenBank/DDBJ whole genome shotgun (WGS) entry which is preliminary data.</text>
</comment>
<sequence length="318" mass="34915">MNIPRSSSGTLPATSRRKKSLAKSLYSFGSLPSFCLFSKRALLNERSLPHEVIPYFYPANLPLDLQMIVVGAISSLSEMLNDFACRLDEDDSDVDSIDACDSDSGSSQDGRGDSDEEDDDDGDGDSLSNGLDDDAGQLEDIQASFRILALDGFKVAVWDELCDGVLLHRTGAKRPKGDICLAIIVSYALPDVLISTHLEHVARYLHFWRGKISIQHTRHIEDLGRELHAPILFWFGDVGRHGSSSPTEHRAFGALPGLMIKQTSGLSPKTTVEKSKALIDSIHEFKKAELTPKPIAIGMDRLDVRVHTLGGMVTYHRG</sequence>
<reference evidence="2" key="2">
    <citation type="journal article" date="2022" name="Proc. Natl. Acad. Sci. U.S.A.">
        <title>Diploid-dominant life cycles characterize the early evolution of Fungi.</title>
        <authorList>
            <person name="Amses K.R."/>
            <person name="Simmons D.R."/>
            <person name="Longcore J.E."/>
            <person name="Mondo S.J."/>
            <person name="Seto K."/>
            <person name="Jeronimo G.H."/>
            <person name="Bonds A.E."/>
            <person name="Quandt C.A."/>
            <person name="Davis W.J."/>
            <person name="Chang Y."/>
            <person name="Federici B.A."/>
            <person name="Kuo A."/>
            <person name="LaButti K."/>
            <person name="Pangilinan J."/>
            <person name="Andreopoulos W."/>
            <person name="Tritt A."/>
            <person name="Riley R."/>
            <person name="Hundley H."/>
            <person name="Johnson J."/>
            <person name="Lipzen A."/>
            <person name="Barry K."/>
            <person name="Lang B.F."/>
            <person name="Cuomo C.A."/>
            <person name="Buchler N.E."/>
            <person name="Grigoriev I.V."/>
            <person name="Spatafora J.W."/>
            <person name="Stajich J.E."/>
            <person name="James T.Y."/>
        </authorList>
    </citation>
    <scope>NUCLEOTIDE SEQUENCE</scope>
    <source>
        <strain evidence="2">AG</strain>
    </source>
</reference>
<reference evidence="2" key="1">
    <citation type="submission" date="2021-06" db="EMBL/GenBank/DDBJ databases">
        <authorList>
            <consortium name="DOE Joint Genome Institute"/>
            <person name="Mondo S.J."/>
            <person name="Amses K.R."/>
            <person name="Simmons D.R."/>
            <person name="Longcore J.E."/>
            <person name="Seto K."/>
            <person name="Alves G.H."/>
            <person name="Bonds A.E."/>
            <person name="Quandt C.A."/>
            <person name="Davis W.J."/>
            <person name="Chang Y."/>
            <person name="Letcher P.M."/>
            <person name="Powell M.J."/>
            <person name="Kuo A."/>
            <person name="Labutti K."/>
            <person name="Pangilinan J."/>
            <person name="Andreopoulos W."/>
            <person name="Tritt A."/>
            <person name="Riley R."/>
            <person name="Hundley H."/>
            <person name="Johnson J."/>
            <person name="Lipzen A."/>
            <person name="Barry K."/>
            <person name="Berbee M.L."/>
            <person name="Buchler N.E."/>
            <person name="Grigoriev I.V."/>
            <person name="Spatafora J.W."/>
            <person name="Stajich J.E."/>
            <person name="James T.Y."/>
        </authorList>
    </citation>
    <scope>NUCLEOTIDE SEQUENCE</scope>
    <source>
        <strain evidence="2">AG</strain>
    </source>
</reference>
<evidence type="ECO:0000313" key="2">
    <source>
        <dbReference type="EMBL" id="KAI8577248.1"/>
    </source>
</evidence>
<protein>
    <submittedName>
        <fullName evidence="2">Uncharacterized protein</fullName>
    </submittedName>
</protein>